<keyword evidence="1 2" id="KW-0694">RNA-binding</keyword>
<dbReference type="eggNOG" id="KOG0111">
    <property type="taxonomic scope" value="Eukaryota"/>
</dbReference>
<dbReference type="AlphaFoldDB" id="B7FVY5"/>
<evidence type="ECO:0000259" key="3">
    <source>
        <dbReference type="PROSITE" id="PS50102"/>
    </source>
</evidence>
<sequence>MLSSKRVLYVGGLADSASVQVVRAAFIPFGAVKSLDIPMDYVSGKHKGFAFVELGDPDDVTEAIFNMDGAELLGRTLKVSLAQANQISK</sequence>
<feature type="non-terminal residue" evidence="4">
    <location>
        <position position="89"/>
    </location>
</feature>
<dbReference type="InterPro" id="IPR034168">
    <property type="entry name" value="PPIE_RRM"/>
</dbReference>
<proteinExistence type="predicted"/>
<protein>
    <recommendedName>
        <fullName evidence="3">RRM domain-containing protein</fullName>
    </recommendedName>
</protein>
<dbReference type="InParanoid" id="B7FVY5"/>
<evidence type="ECO:0000313" key="5">
    <source>
        <dbReference type="Proteomes" id="UP000000759"/>
    </source>
</evidence>
<dbReference type="PaxDb" id="2850-Phatr11308"/>
<dbReference type="SMART" id="SM00360">
    <property type="entry name" value="RRM"/>
    <property type="match status" value="1"/>
</dbReference>
<dbReference type="InterPro" id="IPR012677">
    <property type="entry name" value="Nucleotide-bd_a/b_plait_sf"/>
</dbReference>
<dbReference type="HOGENOM" id="CLU_012062_27_1_1"/>
<dbReference type="Gene3D" id="3.30.70.330">
    <property type="match status" value="1"/>
</dbReference>
<evidence type="ECO:0000256" key="1">
    <source>
        <dbReference type="ARBA" id="ARBA00022884"/>
    </source>
</evidence>
<dbReference type="PANTHER" id="PTHR48037">
    <property type="entry name" value="ATPASE E1"/>
    <property type="match status" value="1"/>
</dbReference>
<evidence type="ECO:0000313" key="4">
    <source>
        <dbReference type="EMBL" id="EEC49486.1"/>
    </source>
</evidence>
<name>B7FVY5_PHATC</name>
<dbReference type="KEGG" id="pti:PHATRDRAFT_11308"/>
<reference evidence="4 5" key="1">
    <citation type="journal article" date="2008" name="Nature">
        <title>The Phaeodactylum genome reveals the evolutionary history of diatom genomes.</title>
        <authorList>
            <person name="Bowler C."/>
            <person name="Allen A.E."/>
            <person name="Badger J.H."/>
            <person name="Grimwood J."/>
            <person name="Jabbari K."/>
            <person name="Kuo A."/>
            <person name="Maheswari U."/>
            <person name="Martens C."/>
            <person name="Maumus F."/>
            <person name="Otillar R.P."/>
            <person name="Rayko E."/>
            <person name="Salamov A."/>
            <person name="Vandepoele K."/>
            <person name="Beszteri B."/>
            <person name="Gruber A."/>
            <person name="Heijde M."/>
            <person name="Katinka M."/>
            <person name="Mock T."/>
            <person name="Valentin K."/>
            <person name="Verret F."/>
            <person name="Berges J.A."/>
            <person name="Brownlee C."/>
            <person name="Cadoret J.P."/>
            <person name="Chiovitti A."/>
            <person name="Choi C.J."/>
            <person name="Coesel S."/>
            <person name="De Martino A."/>
            <person name="Detter J.C."/>
            <person name="Durkin C."/>
            <person name="Falciatore A."/>
            <person name="Fournet J."/>
            <person name="Haruta M."/>
            <person name="Huysman M.J."/>
            <person name="Jenkins B.D."/>
            <person name="Jiroutova K."/>
            <person name="Jorgensen R.E."/>
            <person name="Joubert Y."/>
            <person name="Kaplan A."/>
            <person name="Kroger N."/>
            <person name="Kroth P.G."/>
            <person name="La Roche J."/>
            <person name="Lindquist E."/>
            <person name="Lommer M."/>
            <person name="Martin-Jezequel V."/>
            <person name="Lopez P.J."/>
            <person name="Lucas S."/>
            <person name="Mangogna M."/>
            <person name="McGinnis K."/>
            <person name="Medlin L.K."/>
            <person name="Montsant A."/>
            <person name="Oudot-Le Secq M.P."/>
            <person name="Napoli C."/>
            <person name="Obornik M."/>
            <person name="Parker M.S."/>
            <person name="Petit J.L."/>
            <person name="Porcel B.M."/>
            <person name="Poulsen N."/>
            <person name="Robison M."/>
            <person name="Rychlewski L."/>
            <person name="Rynearson T.A."/>
            <person name="Schmutz J."/>
            <person name="Shapiro H."/>
            <person name="Siaut M."/>
            <person name="Stanley M."/>
            <person name="Sussman M.R."/>
            <person name="Taylor A.R."/>
            <person name="Vardi A."/>
            <person name="von Dassow P."/>
            <person name="Vyverman W."/>
            <person name="Willis A."/>
            <person name="Wyrwicz L.S."/>
            <person name="Rokhsar D.S."/>
            <person name="Weissenbach J."/>
            <person name="Armbrust E.V."/>
            <person name="Green B.R."/>
            <person name="Van de Peer Y."/>
            <person name="Grigoriev I.V."/>
        </authorList>
    </citation>
    <scope>NUCLEOTIDE SEQUENCE [LARGE SCALE GENOMIC DNA]</scope>
    <source>
        <strain evidence="4 5">CCAP 1055/1</strain>
    </source>
</reference>
<dbReference type="PROSITE" id="PS50102">
    <property type="entry name" value="RRM"/>
    <property type="match status" value="1"/>
</dbReference>
<dbReference type="InterPro" id="IPR000504">
    <property type="entry name" value="RRM_dom"/>
</dbReference>
<dbReference type="EMBL" id="CM000608">
    <property type="protein sequence ID" value="EEC49486.1"/>
    <property type="molecule type" value="Genomic_DNA"/>
</dbReference>
<dbReference type="InterPro" id="IPR035979">
    <property type="entry name" value="RBD_domain_sf"/>
</dbReference>
<dbReference type="OrthoDB" id="193499at2759"/>
<dbReference type="PANTHER" id="PTHR48037:SF1">
    <property type="entry name" value="RRM DOMAIN-CONTAINING PROTEIN"/>
    <property type="match status" value="1"/>
</dbReference>
<dbReference type="STRING" id="556484.B7FVY5"/>
<keyword evidence="5" id="KW-1185">Reference proteome</keyword>
<organism evidence="4 5">
    <name type="scientific">Phaeodactylum tricornutum (strain CCAP 1055/1)</name>
    <dbReference type="NCBI Taxonomy" id="556484"/>
    <lineage>
        <taxon>Eukaryota</taxon>
        <taxon>Sar</taxon>
        <taxon>Stramenopiles</taxon>
        <taxon>Ochrophyta</taxon>
        <taxon>Bacillariophyta</taxon>
        <taxon>Bacillariophyceae</taxon>
        <taxon>Bacillariophycidae</taxon>
        <taxon>Naviculales</taxon>
        <taxon>Phaeodactylaceae</taxon>
        <taxon>Phaeodactylum</taxon>
    </lineage>
</organism>
<dbReference type="CDD" id="cd12347">
    <property type="entry name" value="RRM_PPIE"/>
    <property type="match status" value="1"/>
</dbReference>
<dbReference type="Pfam" id="PF00076">
    <property type="entry name" value="RRM_1"/>
    <property type="match status" value="1"/>
</dbReference>
<dbReference type="Proteomes" id="UP000000759">
    <property type="component" value="Chromosome 5"/>
</dbReference>
<accession>B7FVY5</accession>
<dbReference type="GeneID" id="7199579"/>
<evidence type="ECO:0000256" key="2">
    <source>
        <dbReference type="PROSITE-ProRule" id="PRU00176"/>
    </source>
</evidence>
<feature type="domain" description="RRM" evidence="3">
    <location>
        <begin position="6"/>
        <end position="84"/>
    </location>
</feature>
<dbReference type="GO" id="GO:0003723">
    <property type="term" value="F:RNA binding"/>
    <property type="evidence" value="ECO:0007669"/>
    <property type="project" value="UniProtKB-UniRule"/>
</dbReference>
<dbReference type="RefSeq" id="XP_002178788.1">
    <property type="nucleotide sequence ID" value="XM_002178752.1"/>
</dbReference>
<reference evidence="5" key="2">
    <citation type="submission" date="2008-08" db="EMBL/GenBank/DDBJ databases">
        <authorList>
            <consortium name="Diatom Consortium"/>
            <person name="Grigoriev I."/>
            <person name="Grimwood J."/>
            <person name="Kuo A."/>
            <person name="Otillar R.P."/>
            <person name="Salamov A."/>
            <person name="Detter J.C."/>
            <person name="Lindquist E."/>
            <person name="Shapiro H."/>
            <person name="Lucas S."/>
            <person name="Glavina del Rio T."/>
            <person name="Pitluck S."/>
            <person name="Rokhsar D."/>
            <person name="Bowler C."/>
        </authorList>
    </citation>
    <scope>GENOME REANNOTATION</scope>
    <source>
        <strain evidence="5">CCAP 1055/1</strain>
    </source>
</reference>
<gene>
    <name evidence="4" type="ORF">PHATRDRAFT_11308</name>
</gene>
<dbReference type="SUPFAM" id="SSF54928">
    <property type="entry name" value="RNA-binding domain, RBD"/>
    <property type="match status" value="1"/>
</dbReference>